<dbReference type="RefSeq" id="WP_017041905.1">
    <property type="nucleotide sequence ID" value="NZ_AJYQ02000137.1"/>
</dbReference>
<dbReference type="EMBL" id="AJYQ02000137">
    <property type="protein sequence ID" value="OEE30749.1"/>
    <property type="molecule type" value="Genomic_DNA"/>
</dbReference>
<dbReference type="STRING" id="1187848.A1QO_15565"/>
<dbReference type="Proteomes" id="UP000094741">
    <property type="component" value="Unassembled WGS sequence"/>
</dbReference>
<evidence type="ECO:0000313" key="1">
    <source>
        <dbReference type="EMBL" id="OEE30749.1"/>
    </source>
</evidence>
<proteinExistence type="predicted"/>
<dbReference type="AlphaFoldDB" id="A0A1E5BA13"/>
<dbReference type="OrthoDB" id="5878553at2"/>
<name>A0A1E5BA13_9VIBR</name>
<reference evidence="1 2" key="1">
    <citation type="journal article" date="2012" name="Science">
        <title>Ecological populations of bacteria act as socially cohesive units of antibiotic production and resistance.</title>
        <authorList>
            <person name="Cordero O.X."/>
            <person name="Wildschutte H."/>
            <person name="Kirkup B."/>
            <person name="Proehl S."/>
            <person name="Ngo L."/>
            <person name="Hussain F."/>
            <person name="Le Roux F."/>
            <person name="Mincer T."/>
            <person name="Polz M.F."/>
        </authorList>
    </citation>
    <scope>NUCLEOTIDE SEQUENCE [LARGE SCALE GENOMIC DNA]</scope>
    <source>
        <strain evidence="1 2">ZF-129</strain>
    </source>
</reference>
<accession>A0A1E5BA13</accession>
<sequence>MTVTQLKQGIQLFPGETGVCADEFCAIASKIDCVVNHPPCAFIKTDAQNNFLGWAVSVFSQQHDEAVYLVSHGRNLQLFPSLDEVLMFLGSNDILTFNVSSAM</sequence>
<evidence type="ECO:0000313" key="2">
    <source>
        <dbReference type="Proteomes" id="UP000094741"/>
    </source>
</evidence>
<comment type="caution">
    <text evidence="1">The sequence shown here is derived from an EMBL/GenBank/DDBJ whole genome shotgun (WGS) entry which is preliminary data.</text>
</comment>
<gene>
    <name evidence="1" type="ORF">A1QO_15565</name>
</gene>
<protein>
    <submittedName>
        <fullName evidence="1">Uncharacterized protein</fullName>
    </submittedName>
</protein>
<organism evidence="1 2">
    <name type="scientific">Vibrio genomosp. F10 str. ZF-129</name>
    <dbReference type="NCBI Taxonomy" id="1187848"/>
    <lineage>
        <taxon>Bacteria</taxon>
        <taxon>Pseudomonadati</taxon>
        <taxon>Pseudomonadota</taxon>
        <taxon>Gammaproteobacteria</taxon>
        <taxon>Vibrionales</taxon>
        <taxon>Vibrionaceae</taxon>
        <taxon>Vibrio</taxon>
    </lineage>
</organism>